<feature type="compositionally biased region" description="Low complexity" evidence="1">
    <location>
        <begin position="244"/>
        <end position="257"/>
    </location>
</feature>
<sequence>MQLPVTSLIPIQSQPQPGWGVWPDVCNDERVLYMEQLIGHQIFHKHMWHGGDTSQPLFSISPLVVPPVIPKKCLKAKPTSCKATQPSHSARKVSKSRNQRRISNYFPRAVSARDDKVMELLSEVLGIVSSLQKESKQTSKQQVRRKKHSTTKTSAFHTLIGRTKKGQQSHRGIQTEAEAQDQTSDKGCQTDFLDATSPKKTDQLIKSPVVSQYRVHFYGSTSTTSPTNDIAPVTSHIGPQHPAHSPVHTSPSHIPSSIHKDSPIHPNPTSPPNTNHHLSPVHNTPLHTPIHPSPTSPPNMRTRSVIYDSSAHPNSPPTHHILSHGLEIFDPISPDPPSIGQPKYDTSTNQASQCQLPFTPDTSPNKSEGSLSGFIGHARTLNAFSATATSKALVTNIQVNTHFTDSDIVELSEGSPDRPRSRHVPSREENQLAHELNRVNTIPAVDLITPLPQIQWDIFQRIIANKKDVFHITPSHFEFTNNFLLQLAQPKHWTSAYVRLSFTTTQLLVLVSDPS</sequence>
<dbReference type="AlphaFoldDB" id="A0ABC8K229"/>
<feature type="compositionally biased region" description="Basic residues" evidence="1">
    <location>
        <begin position="89"/>
        <end position="98"/>
    </location>
</feature>
<gene>
    <name evidence="2" type="ORF">ERUC_LOCUS18533</name>
</gene>
<accession>A0ABC8K229</accession>
<feature type="region of interest" description="Disordered" evidence="1">
    <location>
        <begin position="331"/>
        <end position="352"/>
    </location>
</feature>
<evidence type="ECO:0000313" key="2">
    <source>
        <dbReference type="EMBL" id="CAH8352214.1"/>
    </source>
</evidence>
<keyword evidence="3" id="KW-1185">Reference proteome</keyword>
<feature type="compositionally biased region" description="Basic and acidic residues" evidence="1">
    <location>
        <begin position="415"/>
        <end position="429"/>
    </location>
</feature>
<feature type="region of interest" description="Disordered" evidence="1">
    <location>
        <begin position="79"/>
        <end position="98"/>
    </location>
</feature>
<feature type="compositionally biased region" description="Polar residues" evidence="1">
    <location>
        <begin position="219"/>
        <end position="228"/>
    </location>
</feature>
<feature type="region of interest" description="Disordered" evidence="1">
    <location>
        <begin position="161"/>
        <end position="195"/>
    </location>
</feature>
<organism evidence="2 3">
    <name type="scientific">Eruca vesicaria subsp. sativa</name>
    <name type="common">Garden rocket</name>
    <name type="synonym">Eruca sativa</name>
    <dbReference type="NCBI Taxonomy" id="29727"/>
    <lineage>
        <taxon>Eukaryota</taxon>
        <taxon>Viridiplantae</taxon>
        <taxon>Streptophyta</taxon>
        <taxon>Embryophyta</taxon>
        <taxon>Tracheophyta</taxon>
        <taxon>Spermatophyta</taxon>
        <taxon>Magnoliopsida</taxon>
        <taxon>eudicotyledons</taxon>
        <taxon>Gunneridae</taxon>
        <taxon>Pentapetalae</taxon>
        <taxon>rosids</taxon>
        <taxon>malvids</taxon>
        <taxon>Brassicales</taxon>
        <taxon>Brassicaceae</taxon>
        <taxon>Brassiceae</taxon>
        <taxon>Eruca</taxon>
    </lineage>
</organism>
<protein>
    <submittedName>
        <fullName evidence="2">Uncharacterized protein</fullName>
    </submittedName>
</protein>
<comment type="caution">
    <text evidence="2">The sequence shown here is derived from an EMBL/GenBank/DDBJ whole genome shotgun (WGS) entry which is preliminary data.</text>
</comment>
<evidence type="ECO:0000313" key="3">
    <source>
        <dbReference type="Proteomes" id="UP001642260"/>
    </source>
</evidence>
<dbReference type="EMBL" id="CAKOAT010173488">
    <property type="protein sequence ID" value="CAH8352214.1"/>
    <property type="molecule type" value="Genomic_DNA"/>
</dbReference>
<dbReference type="Proteomes" id="UP001642260">
    <property type="component" value="Unassembled WGS sequence"/>
</dbReference>
<feature type="region of interest" description="Disordered" evidence="1">
    <location>
        <begin position="409"/>
        <end position="429"/>
    </location>
</feature>
<evidence type="ECO:0000256" key="1">
    <source>
        <dbReference type="SAM" id="MobiDB-lite"/>
    </source>
</evidence>
<feature type="region of interest" description="Disordered" evidence="1">
    <location>
        <begin position="219"/>
        <end position="317"/>
    </location>
</feature>
<name>A0ABC8K229_ERUVS</name>
<proteinExistence type="predicted"/>
<reference evidence="2 3" key="1">
    <citation type="submission" date="2022-03" db="EMBL/GenBank/DDBJ databases">
        <authorList>
            <person name="Macdonald S."/>
            <person name="Ahmed S."/>
            <person name="Newling K."/>
        </authorList>
    </citation>
    <scope>NUCLEOTIDE SEQUENCE [LARGE SCALE GENOMIC DNA]</scope>
</reference>